<sequence>MLASFRVSERYNSITSGTRRTVFKPIDDFDGVGGGGGAAVGCIFIPFSFLCEGEKRVEAGFGGGVGGKTIDDFSFLGEVDES</sequence>
<dbReference type="AlphaFoldDB" id="A0A396HYR7"/>
<reference evidence="2" key="1">
    <citation type="journal article" date="2018" name="Nat. Plants">
        <title>Whole-genome landscape of Medicago truncatula symbiotic genes.</title>
        <authorList>
            <person name="Pecrix Y."/>
            <person name="Staton S.E."/>
            <person name="Sallet E."/>
            <person name="Lelandais-Briere C."/>
            <person name="Moreau S."/>
            <person name="Carrere S."/>
            <person name="Blein T."/>
            <person name="Jardinaud M.F."/>
            <person name="Latrasse D."/>
            <person name="Zouine M."/>
            <person name="Zahm M."/>
            <person name="Kreplak J."/>
            <person name="Mayjonade B."/>
            <person name="Satge C."/>
            <person name="Perez M."/>
            <person name="Cauet S."/>
            <person name="Marande W."/>
            <person name="Chantry-Darmon C."/>
            <person name="Lopez-Roques C."/>
            <person name="Bouchez O."/>
            <person name="Berard A."/>
            <person name="Debelle F."/>
            <person name="Munos S."/>
            <person name="Bendahmane A."/>
            <person name="Berges H."/>
            <person name="Niebel A."/>
            <person name="Buitink J."/>
            <person name="Frugier F."/>
            <person name="Benhamed M."/>
            <person name="Crespi M."/>
            <person name="Gouzy J."/>
            <person name="Gamas P."/>
        </authorList>
    </citation>
    <scope>NUCLEOTIDE SEQUENCE [LARGE SCALE GENOMIC DNA]</scope>
    <source>
        <strain evidence="2">cv. Jemalong A17</strain>
    </source>
</reference>
<gene>
    <name evidence="1" type="ORF">MtrunA17_Chr5g0430711</name>
</gene>
<evidence type="ECO:0000313" key="1">
    <source>
        <dbReference type="EMBL" id="RHN56555.1"/>
    </source>
</evidence>
<proteinExistence type="predicted"/>
<comment type="caution">
    <text evidence="1">The sequence shown here is derived from an EMBL/GenBank/DDBJ whole genome shotgun (WGS) entry which is preliminary data.</text>
</comment>
<protein>
    <submittedName>
        <fullName evidence="1">Uncharacterized protein</fullName>
    </submittedName>
</protein>
<accession>A0A396HYR7</accession>
<name>A0A396HYR7_MEDTR</name>
<organism evidence="1 2">
    <name type="scientific">Medicago truncatula</name>
    <name type="common">Barrel medic</name>
    <name type="synonym">Medicago tribuloides</name>
    <dbReference type="NCBI Taxonomy" id="3880"/>
    <lineage>
        <taxon>Eukaryota</taxon>
        <taxon>Viridiplantae</taxon>
        <taxon>Streptophyta</taxon>
        <taxon>Embryophyta</taxon>
        <taxon>Tracheophyta</taxon>
        <taxon>Spermatophyta</taxon>
        <taxon>Magnoliopsida</taxon>
        <taxon>eudicotyledons</taxon>
        <taxon>Gunneridae</taxon>
        <taxon>Pentapetalae</taxon>
        <taxon>rosids</taxon>
        <taxon>fabids</taxon>
        <taxon>Fabales</taxon>
        <taxon>Fabaceae</taxon>
        <taxon>Papilionoideae</taxon>
        <taxon>50 kb inversion clade</taxon>
        <taxon>NPAAA clade</taxon>
        <taxon>Hologalegina</taxon>
        <taxon>IRL clade</taxon>
        <taxon>Trifolieae</taxon>
        <taxon>Medicago</taxon>
    </lineage>
</organism>
<dbReference type="Gramene" id="rna31971">
    <property type="protein sequence ID" value="RHN56555.1"/>
    <property type="gene ID" value="gene31971"/>
</dbReference>
<dbReference type="EMBL" id="PSQE01000005">
    <property type="protein sequence ID" value="RHN56555.1"/>
    <property type="molecule type" value="Genomic_DNA"/>
</dbReference>
<dbReference type="Proteomes" id="UP000265566">
    <property type="component" value="Chromosome 5"/>
</dbReference>
<evidence type="ECO:0000313" key="2">
    <source>
        <dbReference type="Proteomes" id="UP000265566"/>
    </source>
</evidence>